<evidence type="ECO:0000256" key="1">
    <source>
        <dbReference type="SAM" id="MobiDB-lite"/>
    </source>
</evidence>
<dbReference type="Proteomes" id="UP001610432">
    <property type="component" value="Unassembled WGS sequence"/>
</dbReference>
<organism evidence="2 3">
    <name type="scientific">Aspergillus lucknowensis</name>
    <dbReference type="NCBI Taxonomy" id="176173"/>
    <lineage>
        <taxon>Eukaryota</taxon>
        <taxon>Fungi</taxon>
        <taxon>Dikarya</taxon>
        <taxon>Ascomycota</taxon>
        <taxon>Pezizomycotina</taxon>
        <taxon>Eurotiomycetes</taxon>
        <taxon>Eurotiomycetidae</taxon>
        <taxon>Eurotiales</taxon>
        <taxon>Aspergillaceae</taxon>
        <taxon>Aspergillus</taxon>
        <taxon>Aspergillus subgen. Nidulantes</taxon>
    </lineage>
</organism>
<dbReference type="CDD" id="cd09917">
    <property type="entry name" value="F-box_SF"/>
    <property type="match status" value="1"/>
</dbReference>
<dbReference type="RefSeq" id="XP_070883978.1">
    <property type="nucleotide sequence ID" value="XM_071025331.1"/>
</dbReference>
<reference evidence="2 3" key="1">
    <citation type="submission" date="2024-07" db="EMBL/GenBank/DDBJ databases">
        <title>Section-level genome sequencing and comparative genomics of Aspergillus sections Usti and Cavernicolus.</title>
        <authorList>
            <consortium name="Lawrence Berkeley National Laboratory"/>
            <person name="Nybo J.L."/>
            <person name="Vesth T.C."/>
            <person name="Theobald S."/>
            <person name="Frisvad J.C."/>
            <person name="Larsen T.O."/>
            <person name="Kjaerboelling I."/>
            <person name="Rothschild-Mancinelli K."/>
            <person name="Lyhne E.K."/>
            <person name="Kogle M.E."/>
            <person name="Barry K."/>
            <person name="Clum A."/>
            <person name="Na H."/>
            <person name="Ledsgaard L."/>
            <person name="Lin J."/>
            <person name="Lipzen A."/>
            <person name="Kuo A."/>
            <person name="Riley R."/>
            <person name="Mondo S."/>
            <person name="Labutti K."/>
            <person name="Haridas S."/>
            <person name="Pangalinan J."/>
            <person name="Salamov A.A."/>
            <person name="Simmons B.A."/>
            <person name="Magnuson J.K."/>
            <person name="Chen J."/>
            <person name="Drula E."/>
            <person name="Henrissat B."/>
            <person name="Wiebenga A."/>
            <person name="Lubbers R.J."/>
            <person name="Gomes A.C."/>
            <person name="Macurrencykelacurrency M.R."/>
            <person name="Stajich J."/>
            <person name="Grigoriev I.V."/>
            <person name="Mortensen U.H."/>
            <person name="De Vries R.P."/>
            <person name="Baker S.E."/>
            <person name="Andersen M.R."/>
        </authorList>
    </citation>
    <scope>NUCLEOTIDE SEQUENCE [LARGE SCALE GENOMIC DNA]</scope>
    <source>
        <strain evidence="2 3">CBS 449.75</strain>
    </source>
</reference>
<dbReference type="EMBL" id="JBFXLQ010000035">
    <property type="protein sequence ID" value="KAL2864999.1"/>
    <property type="molecule type" value="Genomic_DNA"/>
</dbReference>
<comment type="caution">
    <text evidence="2">The sequence shown here is derived from an EMBL/GenBank/DDBJ whole genome shotgun (WGS) entry which is preliminary data.</text>
</comment>
<dbReference type="InterPro" id="IPR036047">
    <property type="entry name" value="F-box-like_dom_sf"/>
</dbReference>
<name>A0ABR4LKB7_9EURO</name>
<accession>A0ABR4LKB7</accession>
<dbReference type="GeneID" id="98140403"/>
<evidence type="ECO:0000313" key="2">
    <source>
        <dbReference type="EMBL" id="KAL2864999.1"/>
    </source>
</evidence>
<dbReference type="SUPFAM" id="SSF81383">
    <property type="entry name" value="F-box domain"/>
    <property type="match status" value="1"/>
</dbReference>
<dbReference type="Gene3D" id="1.20.1280.50">
    <property type="match status" value="1"/>
</dbReference>
<sequence length="129" mass="14748">MAHKRKHRADDTESPRKSPRTGKADQFRSLCWDCAAMVLEYLEPRDLAQCERVDKGWRDFIQVWISVVGLRRQCSRAERTDDVAKAVMVYKDHSAIEVNLPACRPVGVYKITASLAFFTVAGDFAAWEE</sequence>
<feature type="compositionally biased region" description="Basic and acidic residues" evidence="1">
    <location>
        <begin position="8"/>
        <end position="24"/>
    </location>
</feature>
<keyword evidence="3" id="KW-1185">Reference proteome</keyword>
<proteinExistence type="predicted"/>
<gene>
    <name evidence="2" type="ORF">BJX67DRAFT_190870</name>
</gene>
<protein>
    <recommendedName>
        <fullName evidence="4">F-box domain-containing protein</fullName>
    </recommendedName>
</protein>
<evidence type="ECO:0008006" key="4">
    <source>
        <dbReference type="Google" id="ProtNLM"/>
    </source>
</evidence>
<evidence type="ECO:0000313" key="3">
    <source>
        <dbReference type="Proteomes" id="UP001610432"/>
    </source>
</evidence>
<feature type="region of interest" description="Disordered" evidence="1">
    <location>
        <begin position="1"/>
        <end position="24"/>
    </location>
</feature>